<dbReference type="PROSITE" id="PS01124">
    <property type="entry name" value="HTH_ARAC_FAMILY_2"/>
    <property type="match status" value="1"/>
</dbReference>
<accession>A0A316EVU6</accession>
<evidence type="ECO:0000256" key="1">
    <source>
        <dbReference type="ARBA" id="ARBA00023015"/>
    </source>
</evidence>
<name>A0A316EVU6_9BURK</name>
<dbReference type="AlphaFoldDB" id="A0A316EVU6"/>
<dbReference type="InterPro" id="IPR018060">
    <property type="entry name" value="HTH_AraC"/>
</dbReference>
<dbReference type="InterPro" id="IPR050204">
    <property type="entry name" value="AraC_XylS_family_regulators"/>
</dbReference>
<sequence length="327" mass="35664">MDTEAPALTLPDTDADANAEAQWRGDTCLFPAGAAPVCAWGRWSDRRREPRMLTSPRLEGHYTIEILLSDTMVDCYMGGVGAFTRGGHFGASQVTPPGERVRCRVERPMESVILYVPAGTMHDTLHRCGQHVPEGFALEDPCFRADPVLGRFVGALAEAASLQDPSTALFVDHACRTVVAYLVRAQLQSTRAPGRPSGLQAWRLRKALDFISANATEAISLQAMADHVGLSRMHFAAQFLLATGMTPHTYLIEARLDIAKRLLSEGQLALAAIAVDTGFHSQAHFTNVFRKSTGTTPGRWRARVMDAAIDRDAHKPRAASFMPDAAR</sequence>
<evidence type="ECO:0000313" key="6">
    <source>
        <dbReference type="Proteomes" id="UP000245754"/>
    </source>
</evidence>
<organism evidence="5 6">
    <name type="scientific">Cupriavidus plantarum</name>
    <dbReference type="NCBI Taxonomy" id="942865"/>
    <lineage>
        <taxon>Bacteria</taxon>
        <taxon>Pseudomonadati</taxon>
        <taxon>Pseudomonadota</taxon>
        <taxon>Betaproteobacteria</taxon>
        <taxon>Burkholderiales</taxon>
        <taxon>Burkholderiaceae</taxon>
        <taxon>Cupriavidus</taxon>
    </lineage>
</organism>
<dbReference type="PANTHER" id="PTHR46796:SF14">
    <property type="entry name" value="TRANSCRIPTIONAL REGULATORY PROTEIN"/>
    <property type="match status" value="1"/>
</dbReference>
<evidence type="ECO:0000256" key="2">
    <source>
        <dbReference type="ARBA" id="ARBA00023125"/>
    </source>
</evidence>
<keyword evidence="1" id="KW-0805">Transcription regulation</keyword>
<dbReference type="EMBL" id="QGGT01000002">
    <property type="protein sequence ID" value="PWK35043.1"/>
    <property type="molecule type" value="Genomic_DNA"/>
</dbReference>
<dbReference type="SMART" id="SM00342">
    <property type="entry name" value="HTH_ARAC"/>
    <property type="match status" value="1"/>
</dbReference>
<dbReference type="InterPro" id="IPR018062">
    <property type="entry name" value="HTH_AraC-typ_CS"/>
</dbReference>
<keyword evidence="2 5" id="KW-0238">DNA-binding</keyword>
<dbReference type="PROSITE" id="PS00041">
    <property type="entry name" value="HTH_ARAC_FAMILY_1"/>
    <property type="match status" value="1"/>
</dbReference>
<dbReference type="PANTHER" id="PTHR46796">
    <property type="entry name" value="HTH-TYPE TRANSCRIPTIONAL ACTIVATOR RHAS-RELATED"/>
    <property type="match status" value="1"/>
</dbReference>
<dbReference type="PRINTS" id="PR00032">
    <property type="entry name" value="HTHARAC"/>
</dbReference>
<dbReference type="Proteomes" id="UP000245754">
    <property type="component" value="Unassembled WGS sequence"/>
</dbReference>
<evidence type="ECO:0000256" key="3">
    <source>
        <dbReference type="ARBA" id="ARBA00023163"/>
    </source>
</evidence>
<gene>
    <name evidence="5" type="ORF">C7419_102318</name>
</gene>
<dbReference type="InterPro" id="IPR020449">
    <property type="entry name" value="Tscrpt_reg_AraC-type_HTH"/>
</dbReference>
<comment type="caution">
    <text evidence="5">The sequence shown here is derived from an EMBL/GenBank/DDBJ whole genome shotgun (WGS) entry which is preliminary data.</text>
</comment>
<dbReference type="InterPro" id="IPR009057">
    <property type="entry name" value="Homeodomain-like_sf"/>
</dbReference>
<keyword evidence="6" id="KW-1185">Reference proteome</keyword>
<dbReference type="GO" id="GO:0043565">
    <property type="term" value="F:sequence-specific DNA binding"/>
    <property type="evidence" value="ECO:0007669"/>
    <property type="project" value="InterPro"/>
</dbReference>
<proteinExistence type="predicted"/>
<evidence type="ECO:0000313" key="5">
    <source>
        <dbReference type="EMBL" id="PWK35043.1"/>
    </source>
</evidence>
<keyword evidence="3" id="KW-0804">Transcription</keyword>
<dbReference type="GO" id="GO:0003700">
    <property type="term" value="F:DNA-binding transcription factor activity"/>
    <property type="evidence" value="ECO:0007669"/>
    <property type="project" value="InterPro"/>
</dbReference>
<evidence type="ECO:0000259" key="4">
    <source>
        <dbReference type="PROSITE" id="PS01124"/>
    </source>
</evidence>
<protein>
    <submittedName>
        <fullName evidence="5">AraC-like DNA-binding protein</fullName>
    </submittedName>
</protein>
<dbReference type="Pfam" id="PF12833">
    <property type="entry name" value="HTH_18"/>
    <property type="match status" value="1"/>
</dbReference>
<reference evidence="5 6" key="1">
    <citation type="submission" date="2018-05" db="EMBL/GenBank/DDBJ databases">
        <title>Genomic Encyclopedia of Type Strains, Phase IV (KMG-V): Genome sequencing to study the core and pangenomes of soil and plant-associated prokaryotes.</title>
        <authorList>
            <person name="Whitman W."/>
        </authorList>
    </citation>
    <scope>NUCLEOTIDE SEQUENCE [LARGE SCALE GENOMIC DNA]</scope>
    <source>
        <strain evidence="5 6">SLV-132</strain>
    </source>
</reference>
<dbReference type="SUPFAM" id="SSF46689">
    <property type="entry name" value="Homeodomain-like"/>
    <property type="match status" value="2"/>
</dbReference>
<feature type="domain" description="HTH araC/xylS-type" evidence="4">
    <location>
        <begin position="205"/>
        <end position="303"/>
    </location>
</feature>
<dbReference type="Gene3D" id="1.10.10.60">
    <property type="entry name" value="Homeodomain-like"/>
    <property type="match status" value="1"/>
</dbReference>